<comment type="caution">
    <text evidence="2">The sequence shown here is derived from an EMBL/GenBank/DDBJ whole genome shotgun (WGS) entry which is preliminary data.</text>
</comment>
<organism evidence="2 3">
    <name type="scientific">Marinomonas colpomeniae</name>
    <dbReference type="NCBI Taxonomy" id="2774408"/>
    <lineage>
        <taxon>Bacteria</taxon>
        <taxon>Pseudomonadati</taxon>
        <taxon>Pseudomonadota</taxon>
        <taxon>Gammaproteobacteria</taxon>
        <taxon>Oceanospirillales</taxon>
        <taxon>Oceanospirillaceae</taxon>
        <taxon>Marinomonas</taxon>
    </lineage>
</organism>
<keyword evidence="3" id="KW-1185">Reference proteome</keyword>
<dbReference type="EMBL" id="JACYFC010000003">
    <property type="protein sequence ID" value="MBD5771516.1"/>
    <property type="molecule type" value="Genomic_DNA"/>
</dbReference>
<reference evidence="2 3" key="1">
    <citation type="submission" date="2020-09" db="EMBL/GenBank/DDBJ databases">
        <title>Marinomonas sp. nov., isolated from the cysticercosis algae of Qingdao, China.</title>
        <authorList>
            <person name="Sun X."/>
        </authorList>
    </citation>
    <scope>NUCLEOTIDE SEQUENCE [LARGE SCALE GENOMIC DNA]</scope>
    <source>
        <strain evidence="2 3">SM2066</strain>
    </source>
</reference>
<proteinExistence type="predicted"/>
<dbReference type="Pfam" id="PF09900">
    <property type="entry name" value="DUF2127"/>
    <property type="match status" value="1"/>
</dbReference>
<gene>
    <name evidence="2" type="ORF">IF202_10685</name>
</gene>
<evidence type="ECO:0000313" key="2">
    <source>
        <dbReference type="EMBL" id="MBD5771516.1"/>
    </source>
</evidence>
<evidence type="ECO:0000313" key="3">
    <source>
        <dbReference type="Proteomes" id="UP000604161"/>
    </source>
</evidence>
<feature type="transmembrane region" description="Helical" evidence="1">
    <location>
        <begin position="124"/>
        <end position="143"/>
    </location>
</feature>
<feature type="transmembrane region" description="Helical" evidence="1">
    <location>
        <begin position="12"/>
        <end position="31"/>
    </location>
</feature>
<protein>
    <submittedName>
        <fullName evidence="2">DUF2127 domain-containing protein</fullName>
    </submittedName>
</protein>
<dbReference type="Proteomes" id="UP000604161">
    <property type="component" value="Unassembled WGS sequence"/>
</dbReference>
<accession>A0ABR8NZN5</accession>
<feature type="transmembrane region" description="Helical" evidence="1">
    <location>
        <begin position="96"/>
        <end position="118"/>
    </location>
</feature>
<feature type="transmembrane region" description="Helical" evidence="1">
    <location>
        <begin position="69"/>
        <end position="89"/>
    </location>
</feature>
<keyword evidence="1" id="KW-1133">Transmembrane helix</keyword>
<name>A0ABR8NZN5_9GAMM</name>
<dbReference type="RefSeq" id="WP_191595165.1">
    <property type="nucleotide sequence ID" value="NZ_JACYFC010000003.1"/>
</dbReference>
<dbReference type="InterPro" id="IPR021125">
    <property type="entry name" value="DUF2127"/>
</dbReference>
<evidence type="ECO:0000256" key="1">
    <source>
        <dbReference type="SAM" id="Phobius"/>
    </source>
</evidence>
<sequence length="156" mass="17367">MKFQGLNAIALLEGFKGILALSVAIGVNALVGEDLHQLALDFMSEWGISPVGHYPKVILMMVDKVSNNSLILVTSVALIYGVFRFVLAYGLWNQLLWIEWFAFVTASLYIPFELYAIYQDINVFSLSALLINLVIAGYLFRVLKRGGNKSSIDNEC</sequence>
<keyword evidence="1" id="KW-0812">Transmembrane</keyword>
<keyword evidence="1" id="KW-0472">Membrane</keyword>